<dbReference type="Proteomes" id="UP000886501">
    <property type="component" value="Unassembled WGS sequence"/>
</dbReference>
<organism evidence="1 2">
    <name type="scientific">Thelephora ganbajun</name>
    <name type="common">Ganba fungus</name>
    <dbReference type="NCBI Taxonomy" id="370292"/>
    <lineage>
        <taxon>Eukaryota</taxon>
        <taxon>Fungi</taxon>
        <taxon>Dikarya</taxon>
        <taxon>Basidiomycota</taxon>
        <taxon>Agaricomycotina</taxon>
        <taxon>Agaricomycetes</taxon>
        <taxon>Thelephorales</taxon>
        <taxon>Thelephoraceae</taxon>
        <taxon>Thelephora</taxon>
    </lineage>
</organism>
<reference evidence="1" key="1">
    <citation type="submission" date="2019-10" db="EMBL/GenBank/DDBJ databases">
        <authorList>
            <consortium name="DOE Joint Genome Institute"/>
            <person name="Kuo A."/>
            <person name="Miyauchi S."/>
            <person name="Kiss E."/>
            <person name="Drula E."/>
            <person name="Kohler A."/>
            <person name="Sanchez-Garcia M."/>
            <person name="Andreopoulos B."/>
            <person name="Barry K.W."/>
            <person name="Bonito G."/>
            <person name="Buee M."/>
            <person name="Carver A."/>
            <person name="Chen C."/>
            <person name="Cichocki N."/>
            <person name="Clum A."/>
            <person name="Culley D."/>
            <person name="Crous P.W."/>
            <person name="Fauchery L."/>
            <person name="Girlanda M."/>
            <person name="Hayes R."/>
            <person name="Keri Z."/>
            <person name="Labutti K."/>
            <person name="Lipzen A."/>
            <person name="Lombard V."/>
            <person name="Magnuson J."/>
            <person name="Maillard F."/>
            <person name="Morin E."/>
            <person name="Murat C."/>
            <person name="Nolan M."/>
            <person name="Ohm R."/>
            <person name="Pangilinan J."/>
            <person name="Pereira M."/>
            <person name="Perotto S."/>
            <person name="Peter M."/>
            <person name="Riley R."/>
            <person name="Sitrit Y."/>
            <person name="Stielow B."/>
            <person name="Szollosi G."/>
            <person name="Zifcakova L."/>
            <person name="Stursova M."/>
            <person name="Spatafora J.W."/>
            <person name="Tedersoo L."/>
            <person name="Vaario L.-M."/>
            <person name="Yamada A."/>
            <person name="Yan M."/>
            <person name="Wang P."/>
            <person name="Xu J."/>
            <person name="Bruns T."/>
            <person name="Baldrian P."/>
            <person name="Vilgalys R."/>
            <person name="Henrissat B."/>
            <person name="Grigoriev I.V."/>
            <person name="Hibbett D."/>
            <person name="Nagy L.G."/>
            <person name="Martin F.M."/>
        </authorList>
    </citation>
    <scope>NUCLEOTIDE SEQUENCE</scope>
    <source>
        <strain evidence="1">P2</strain>
    </source>
</reference>
<sequence length="54" mass="5853">MHSNVIVGVLTERDIVPSISPGSNACPRAQGLDSECKHLIPAIRLVYCGHWIPT</sequence>
<comment type="caution">
    <text evidence="1">The sequence shown here is derived from an EMBL/GenBank/DDBJ whole genome shotgun (WGS) entry which is preliminary data.</text>
</comment>
<gene>
    <name evidence="1" type="ORF">BDM02DRAFT_3110280</name>
</gene>
<evidence type="ECO:0000313" key="1">
    <source>
        <dbReference type="EMBL" id="KAF9651807.1"/>
    </source>
</evidence>
<proteinExistence type="predicted"/>
<keyword evidence="2" id="KW-1185">Reference proteome</keyword>
<reference evidence="1" key="2">
    <citation type="journal article" date="2020" name="Nat. Commun.">
        <title>Large-scale genome sequencing of mycorrhizal fungi provides insights into the early evolution of symbiotic traits.</title>
        <authorList>
            <person name="Miyauchi S."/>
            <person name="Kiss E."/>
            <person name="Kuo A."/>
            <person name="Drula E."/>
            <person name="Kohler A."/>
            <person name="Sanchez-Garcia M."/>
            <person name="Morin E."/>
            <person name="Andreopoulos B."/>
            <person name="Barry K.W."/>
            <person name="Bonito G."/>
            <person name="Buee M."/>
            <person name="Carver A."/>
            <person name="Chen C."/>
            <person name="Cichocki N."/>
            <person name="Clum A."/>
            <person name="Culley D."/>
            <person name="Crous P.W."/>
            <person name="Fauchery L."/>
            <person name="Girlanda M."/>
            <person name="Hayes R.D."/>
            <person name="Keri Z."/>
            <person name="LaButti K."/>
            <person name="Lipzen A."/>
            <person name="Lombard V."/>
            <person name="Magnuson J."/>
            <person name="Maillard F."/>
            <person name="Murat C."/>
            <person name="Nolan M."/>
            <person name="Ohm R.A."/>
            <person name="Pangilinan J."/>
            <person name="Pereira M.F."/>
            <person name="Perotto S."/>
            <person name="Peter M."/>
            <person name="Pfister S."/>
            <person name="Riley R."/>
            <person name="Sitrit Y."/>
            <person name="Stielow J.B."/>
            <person name="Szollosi G."/>
            <person name="Zifcakova L."/>
            <person name="Stursova M."/>
            <person name="Spatafora J.W."/>
            <person name="Tedersoo L."/>
            <person name="Vaario L.M."/>
            <person name="Yamada A."/>
            <person name="Yan M."/>
            <person name="Wang P."/>
            <person name="Xu J."/>
            <person name="Bruns T."/>
            <person name="Baldrian P."/>
            <person name="Vilgalys R."/>
            <person name="Dunand C."/>
            <person name="Henrissat B."/>
            <person name="Grigoriev I.V."/>
            <person name="Hibbett D."/>
            <person name="Nagy L.G."/>
            <person name="Martin F.M."/>
        </authorList>
    </citation>
    <scope>NUCLEOTIDE SEQUENCE</scope>
    <source>
        <strain evidence="1">P2</strain>
    </source>
</reference>
<name>A0ACB6ZQD5_THEGA</name>
<accession>A0ACB6ZQD5</accession>
<dbReference type="EMBL" id="MU117973">
    <property type="protein sequence ID" value="KAF9651807.1"/>
    <property type="molecule type" value="Genomic_DNA"/>
</dbReference>
<evidence type="ECO:0000313" key="2">
    <source>
        <dbReference type="Proteomes" id="UP000886501"/>
    </source>
</evidence>
<protein>
    <submittedName>
        <fullName evidence="1">Uncharacterized protein</fullName>
    </submittedName>
</protein>